<proteinExistence type="predicted"/>
<dbReference type="Proteomes" id="UP000177811">
    <property type="component" value="Unassembled WGS sequence"/>
</dbReference>
<evidence type="ECO:0000313" key="2">
    <source>
        <dbReference type="Proteomes" id="UP000177811"/>
    </source>
</evidence>
<name>A0A1G2KZI9_9BACT</name>
<accession>A0A1G2KZI9</accession>
<gene>
    <name evidence="1" type="ORF">A3C16_05185</name>
</gene>
<protein>
    <submittedName>
        <fullName evidence="1">Uncharacterized protein</fullName>
    </submittedName>
</protein>
<reference evidence="1 2" key="1">
    <citation type="journal article" date="2016" name="Nat. Commun.">
        <title>Thousands of microbial genomes shed light on interconnected biogeochemical processes in an aquifer system.</title>
        <authorList>
            <person name="Anantharaman K."/>
            <person name="Brown C.T."/>
            <person name="Hug L.A."/>
            <person name="Sharon I."/>
            <person name="Castelle C.J."/>
            <person name="Probst A.J."/>
            <person name="Thomas B.C."/>
            <person name="Singh A."/>
            <person name="Wilkins M.J."/>
            <person name="Karaoz U."/>
            <person name="Brodie E.L."/>
            <person name="Williams K.H."/>
            <person name="Hubbard S.S."/>
            <person name="Banfield J.F."/>
        </authorList>
    </citation>
    <scope>NUCLEOTIDE SEQUENCE [LARGE SCALE GENOMIC DNA]</scope>
</reference>
<evidence type="ECO:0000313" key="1">
    <source>
        <dbReference type="EMBL" id="OHA03849.1"/>
    </source>
</evidence>
<dbReference type="AlphaFoldDB" id="A0A1G2KZI9"/>
<comment type="caution">
    <text evidence="1">The sequence shown here is derived from an EMBL/GenBank/DDBJ whole genome shotgun (WGS) entry which is preliminary data.</text>
</comment>
<sequence>MAIRVATELFRIGDVVPESGTYICVPCGYTQTFYAGELFTTCLACFAGTANGPEGFTEEDAEFWQYVG</sequence>
<dbReference type="EMBL" id="MHQL01000007">
    <property type="protein sequence ID" value="OHA03849.1"/>
    <property type="molecule type" value="Genomic_DNA"/>
</dbReference>
<organism evidence="1 2">
    <name type="scientific">Candidatus Sungbacteria bacterium RIFCSPHIGHO2_02_FULL_51_29</name>
    <dbReference type="NCBI Taxonomy" id="1802273"/>
    <lineage>
        <taxon>Bacteria</taxon>
        <taxon>Candidatus Sungiibacteriota</taxon>
    </lineage>
</organism>